<feature type="transmembrane region" description="Helical" evidence="8">
    <location>
        <begin position="303"/>
        <end position="320"/>
    </location>
</feature>
<dbReference type="STRING" id="471514.AN477_02390"/>
<dbReference type="RefSeq" id="WP_054967595.1">
    <property type="nucleotide sequence ID" value="NZ_LJCO01000011.1"/>
</dbReference>
<reference evidence="9 10" key="1">
    <citation type="submission" date="2015-09" db="EMBL/GenBank/DDBJ databases">
        <title>Draft genome sequence of Alicyclobacillus ferrooxydans DSM 22381.</title>
        <authorList>
            <person name="Hemp J."/>
        </authorList>
    </citation>
    <scope>NUCLEOTIDE SEQUENCE [LARGE SCALE GENOMIC DNA]</scope>
    <source>
        <strain evidence="9 10">TC-34</strain>
    </source>
</reference>
<dbReference type="Proteomes" id="UP000050482">
    <property type="component" value="Unassembled WGS sequence"/>
</dbReference>
<keyword evidence="5 8" id="KW-0812">Transmembrane</keyword>
<dbReference type="PANTHER" id="PTHR34975:SF2">
    <property type="entry name" value="SPORE GERMINATION PROTEIN A2"/>
    <property type="match status" value="1"/>
</dbReference>
<keyword evidence="6 8" id="KW-1133">Transmembrane helix</keyword>
<evidence type="ECO:0000256" key="6">
    <source>
        <dbReference type="ARBA" id="ARBA00022989"/>
    </source>
</evidence>
<evidence type="ECO:0000313" key="9">
    <source>
        <dbReference type="EMBL" id="KPV45266.1"/>
    </source>
</evidence>
<organism evidence="9 10">
    <name type="scientific">Alicyclobacillus ferrooxydans</name>
    <dbReference type="NCBI Taxonomy" id="471514"/>
    <lineage>
        <taxon>Bacteria</taxon>
        <taxon>Bacillati</taxon>
        <taxon>Bacillota</taxon>
        <taxon>Bacilli</taxon>
        <taxon>Bacillales</taxon>
        <taxon>Alicyclobacillaceae</taxon>
        <taxon>Alicyclobacillus</taxon>
    </lineage>
</organism>
<evidence type="ECO:0000256" key="5">
    <source>
        <dbReference type="ARBA" id="ARBA00022692"/>
    </source>
</evidence>
<dbReference type="NCBIfam" id="TIGR00912">
    <property type="entry name" value="2A0309"/>
    <property type="match status" value="1"/>
</dbReference>
<feature type="transmembrane region" description="Helical" evidence="8">
    <location>
        <begin position="112"/>
        <end position="132"/>
    </location>
</feature>
<comment type="similarity">
    <text evidence="2">Belongs to the amino acid-polyamine-organocation (APC) superfamily. Spore germination protein (SGP) (TC 2.A.3.9) family.</text>
</comment>
<dbReference type="InterPro" id="IPR004761">
    <property type="entry name" value="Spore_GerAB"/>
</dbReference>
<dbReference type="AlphaFoldDB" id="A0A0P9CQW9"/>
<feature type="transmembrane region" description="Helical" evidence="8">
    <location>
        <begin position="12"/>
        <end position="33"/>
    </location>
</feature>
<protein>
    <submittedName>
        <fullName evidence="9">Uncharacterized protein</fullName>
    </submittedName>
</protein>
<keyword evidence="4" id="KW-0309">Germination</keyword>
<feature type="transmembrane region" description="Helical" evidence="8">
    <location>
        <begin position="79"/>
        <end position="100"/>
    </location>
</feature>
<accession>A0A0P9CQW9</accession>
<feature type="transmembrane region" description="Helical" evidence="8">
    <location>
        <begin position="268"/>
        <end position="288"/>
    </location>
</feature>
<feature type="transmembrane region" description="Helical" evidence="8">
    <location>
        <begin position="139"/>
        <end position="161"/>
    </location>
</feature>
<evidence type="ECO:0000256" key="8">
    <source>
        <dbReference type="SAM" id="Phobius"/>
    </source>
</evidence>
<keyword evidence="7 8" id="KW-0472">Membrane</keyword>
<dbReference type="OrthoDB" id="2078716at2"/>
<comment type="subcellular location">
    <subcellularLocation>
        <location evidence="1">Membrane</location>
        <topology evidence="1">Multi-pass membrane protein</topology>
    </subcellularLocation>
</comment>
<evidence type="ECO:0000256" key="1">
    <source>
        <dbReference type="ARBA" id="ARBA00004141"/>
    </source>
</evidence>
<feature type="transmembrane region" description="Helical" evidence="8">
    <location>
        <begin position="181"/>
        <end position="200"/>
    </location>
</feature>
<evidence type="ECO:0000256" key="7">
    <source>
        <dbReference type="ARBA" id="ARBA00023136"/>
    </source>
</evidence>
<feature type="transmembrane region" description="Helical" evidence="8">
    <location>
        <begin position="212"/>
        <end position="229"/>
    </location>
</feature>
<dbReference type="PANTHER" id="PTHR34975">
    <property type="entry name" value="SPORE GERMINATION PROTEIN A2"/>
    <property type="match status" value="1"/>
</dbReference>
<gene>
    <name evidence="9" type="ORF">AN477_02390</name>
</gene>
<evidence type="ECO:0000256" key="3">
    <source>
        <dbReference type="ARBA" id="ARBA00022448"/>
    </source>
</evidence>
<dbReference type="Pfam" id="PF03845">
    <property type="entry name" value="Spore_permease"/>
    <property type="match status" value="1"/>
</dbReference>
<feature type="transmembrane region" description="Helical" evidence="8">
    <location>
        <begin position="39"/>
        <end position="58"/>
    </location>
</feature>
<evidence type="ECO:0000313" key="10">
    <source>
        <dbReference type="Proteomes" id="UP000050482"/>
    </source>
</evidence>
<feature type="transmembrane region" description="Helical" evidence="8">
    <location>
        <begin position="329"/>
        <end position="356"/>
    </location>
</feature>
<keyword evidence="3" id="KW-0813">Transport</keyword>
<keyword evidence="10" id="KW-1185">Reference proteome</keyword>
<sequence length="364" mass="40276">MGDKLTRLETIYLSVWSVMGTGILAIPFAIGQFTIRDGWLSVTVVLFTGLSIILVAIIHNRCFPQQSVMQGLTLSFGRIFGRAFGLWYALCLYLIAATVWRELIVFLEVTVYPKTALSLLAAVLVFPIFYGLHKGIKSVGLFSDFLAPLAVVVSAVFVILSMEDVQLSSLRPILTDGLTPVLRGAVVPGITYVLEPLVILQLVQDLNRSKSLPWDFAIVVALVFCFLLALEVVSIGVLGGAIAGLRYPILEVIRVIKISEFIERLDTLYVMAVLASIYIKLAVFIYAFCKAMEELFGLSSQKVVIWPATLLVWAGSMFLFKDVDSMGQFIILTTPAYFIFTFVVLPVLSAGVYRFFHPKPHETS</sequence>
<comment type="caution">
    <text evidence="9">The sequence shown here is derived from an EMBL/GenBank/DDBJ whole genome shotgun (WGS) entry which is preliminary data.</text>
</comment>
<dbReference type="GO" id="GO:0009847">
    <property type="term" value="P:spore germination"/>
    <property type="evidence" value="ECO:0007669"/>
    <property type="project" value="InterPro"/>
</dbReference>
<dbReference type="GO" id="GO:0016020">
    <property type="term" value="C:membrane"/>
    <property type="evidence" value="ECO:0007669"/>
    <property type="project" value="UniProtKB-SubCell"/>
</dbReference>
<evidence type="ECO:0000256" key="2">
    <source>
        <dbReference type="ARBA" id="ARBA00007998"/>
    </source>
</evidence>
<dbReference type="PATRIC" id="fig|471514.4.peg.2818"/>
<name>A0A0P9CQW9_9BACL</name>
<proteinExistence type="inferred from homology"/>
<dbReference type="EMBL" id="LJCO01000011">
    <property type="protein sequence ID" value="KPV45266.1"/>
    <property type="molecule type" value="Genomic_DNA"/>
</dbReference>
<evidence type="ECO:0000256" key="4">
    <source>
        <dbReference type="ARBA" id="ARBA00022544"/>
    </source>
</evidence>